<reference evidence="2 3" key="1">
    <citation type="journal article" date="2016" name="J. Gen. Virol.">
        <title>Genetic diversity of species Fowl aviadenovirus D and Fowl aviadenovirus E.</title>
        <authorList>
            <person name="Marek A."/>
            <person name="Kajan G.L."/>
            <person name="Kosiol C."/>
            <person name="Benko M."/>
            <person name="Schachner A."/>
            <person name="Hess M."/>
        </authorList>
    </citation>
    <scope>NUCLEOTIDE SEQUENCE [LARGE SCALE GENOMIC DNA]</scope>
    <source>
        <strain evidence="2">764</strain>
    </source>
</reference>
<dbReference type="InterPro" id="IPR013783">
    <property type="entry name" value="Ig-like_fold"/>
</dbReference>
<proteinExistence type="predicted"/>
<evidence type="ECO:0000313" key="2">
    <source>
        <dbReference type="EMBL" id="ANJ02581.1"/>
    </source>
</evidence>
<dbReference type="Gene3D" id="2.60.40.10">
    <property type="entry name" value="Immunoglobulins"/>
    <property type="match status" value="1"/>
</dbReference>
<evidence type="ECO:0000256" key="1">
    <source>
        <dbReference type="SAM" id="Phobius"/>
    </source>
</evidence>
<protein>
    <submittedName>
        <fullName evidence="2">ORF11</fullName>
    </submittedName>
</protein>
<feature type="transmembrane region" description="Helical" evidence="1">
    <location>
        <begin position="209"/>
        <end position="227"/>
    </location>
</feature>
<keyword evidence="1" id="KW-1133">Transmembrane helix</keyword>
<accession>A0A191UM46</accession>
<organism evidence="2 3">
    <name type="scientific">Fowl adenovirus 8b</name>
    <dbReference type="NCBI Taxonomy" id="586029"/>
    <lineage>
        <taxon>Viruses</taxon>
        <taxon>Varidnaviria</taxon>
        <taxon>Bamfordvirae</taxon>
        <taxon>Preplasmiviricota</taxon>
        <taxon>Polisuviricotina</taxon>
        <taxon>Pharingeaviricetes</taxon>
        <taxon>Rowavirales</taxon>
        <taxon>Adenoviridae</taxon>
        <taxon>Aviadenovirus</taxon>
        <taxon>Aviadenovirus hepatitidis</taxon>
        <taxon>Fowl aviadenovirus E</taxon>
    </lineage>
</organism>
<dbReference type="Proteomes" id="UP000163977">
    <property type="component" value="Segment"/>
</dbReference>
<keyword evidence="1" id="KW-0472">Membrane</keyword>
<name>A0A191UM46_9ADEN</name>
<evidence type="ECO:0000313" key="3">
    <source>
        <dbReference type="Proteomes" id="UP000163977"/>
    </source>
</evidence>
<sequence>MLRPVSAIAFLSCLCLTRTAQQVGKSFNLTTHSNLTLHPQTKGTSKQEWRLGRDTKIAMWEKGYGYSYPSGPFKGRVEMNETSVTLFDLRPNDSAILTYFAEDSSGTESEYPYAISVRDPLRPPILRLMTNNSRPRTDNRMSLQCIALDNDTSITYAWYTDTLESGDNIREVIVRTDSEIRTVRIPGFHDPFPTPLEPAAPYGADMTTVFLAILALILLSVIGGYALRKLCMRNERVFICNPYRECFGGHL</sequence>
<dbReference type="EMBL" id="KT862811">
    <property type="protein sequence ID" value="ANJ02581.1"/>
    <property type="molecule type" value="Genomic_DNA"/>
</dbReference>
<keyword evidence="1" id="KW-0812">Transmembrane</keyword>